<dbReference type="AlphaFoldDB" id="A0A1V3IID6"/>
<dbReference type="Proteomes" id="UP000189433">
    <property type="component" value="Unassembled WGS sequence"/>
</dbReference>
<proteinExistence type="predicted"/>
<protein>
    <submittedName>
        <fullName evidence="1">Uncharacterized protein</fullName>
    </submittedName>
</protein>
<evidence type="ECO:0000313" key="1">
    <source>
        <dbReference type="EMBL" id="OOF41026.1"/>
    </source>
</evidence>
<evidence type="ECO:0000313" key="2">
    <source>
        <dbReference type="Proteomes" id="UP000189433"/>
    </source>
</evidence>
<dbReference type="RefSeq" id="WP_077417459.1">
    <property type="nucleotide sequence ID" value="NZ_MLHJ01000094.1"/>
</dbReference>
<sequence length="77" mass="9182">MIELRKLEIKEYAEAVIYAFEFKEPITSFCFRGKNELGYFLECMNDFKKSINLINLIEEERNKRKNIKKISDSIILA</sequence>
<accession>A0A1V3IID6</accession>
<keyword evidence="2" id="KW-1185">Reference proteome</keyword>
<dbReference type="EMBL" id="MLHJ01000094">
    <property type="protein sequence ID" value="OOF41026.1"/>
    <property type="molecule type" value="Genomic_DNA"/>
</dbReference>
<gene>
    <name evidence="1" type="ORF">BKK50_09035</name>
</gene>
<organism evidence="1 2">
    <name type="scientific">Rodentibacter rarus</name>
    <dbReference type="NCBI Taxonomy" id="1908260"/>
    <lineage>
        <taxon>Bacteria</taxon>
        <taxon>Pseudomonadati</taxon>
        <taxon>Pseudomonadota</taxon>
        <taxon>Gammaproteobacteria</taxon>
        <taxon>Pasteurellales</taxon>
        <taxon>Pasteurellaceae</taxon>
        <taxon>Rodentibacter</taxon>
    </lineage>
</organism>
<comment type="caution">
    <text evidence="1">The sequence shown here is derived from an EMBL/GenBank/DDBJ whole genome shotgun (WGS) entry which is preliminary data.</text>
</comment>
<name>A0A1V3IID6_9PAST</name>
<reference evidence="1 2" key="1">
    <citation type="submission" date="2016-10" db="EMBL/GenBank/DDBJ databases">
        <title>Rodentibacter gen. nov. and new species.</title>
        <authorList>
            <person name="Christensen H."/>
        </authorList>
    </citation>
    <scope>NUCLEOTIDE SEQUENCE [LARGE SCALE GENOMIC DNA]</scope>
    <source>
        <strain evidence="1 2">CCUG17206</strain>
    </source>
</reference>